<keyword evidence="2" id="KW-1185">Reference proteome</keyword>
<proteinExistence type="predicted"/>
<dbReference type="Proteomes" id="UP001199795">
    <property type="component" value="Unassembled WGS sequence"/>
</dbReference>
<name>A0AAE3EPW0_9FLAO</name>
<evidence type="ECO:0000313" key="2">
    <source>
        <dbReference type="Proteomes" id="UP001199795"/>
    </source>
</evidence>
<gene>
    <name evidence="1" type="ORF">L3X37_10075</name>
</gene>
<reference evidence="1" key="1">
    <citation type="submission" date="2022-01" db="EMBL/GenBank/DDBJ databases">
        <title>Draft genome sequence of Sabulilitoribacter arenilitoris KCTC 52401.</title>
        <authorList>
            <person name="Oh J.-S."/>
        </authorList>
    </citation>
    <scope>NUCLEOTIDE SEQUENCE</scope>
    <source>
        <strain evidence="1">HMF6543</strain>
    </source>
</reference>
<dbReference type="EMBL" id="JAKKDU010000011">
    <property type="protein sequence ID" value="MCF7568713.1"/>
    <property type="molecule type" value="Genomic_DNA"/>
</dbReference>
<accession>A0AAE3EPW0</accession>
<dbReference type="AlphaFoldDB" id="A0AAE3EPW0"/>
<organism evidence="1 2">
    <name type="scientific">Wocania arenilitoris</name>
    <dbReference type="NCBI Taxonomy" id="2044858"/>
    <lineage>
        <taxon>Bacteria</taxon>
        <taxon>Pseudomonadati</taxon>
        <taxon>Bacteroidota</taxon>
        <taxon>Flavobacteriia</taxon>
        <taxon>Flavobacteriales</taxon>
        <taxon>Flavobacteriaceae</taxon>
        <taxon>Wocania</taxon>
    </lineage>
</organism>
<evidence type="ECO:0000313" key="1">
    <source>
        <dbReference type="EMBL" id="MCF7568713.1"/>
    </source>
</evidence>
<comment type="caution">
    <text evidence="1">The sequence shown here is derived from an EMBL/GenBank/DDBJ whole genome shotgun (WGS) entry which is preliminary data.</text>
</comment>
<sequence length="249" mass="27777">MVRKIKIQKLYYIWLFITQMMKFKQPFLLVALLLCFVTKSFSQKGNYSISNGIGITGGITQFNITTDNFITNSSNGFSGGLSSTVDIPNRWYNISFGMQLSESSIDISARPTQLSNSNPNEFIDYKMFAAQVAMLMHIKVAPNYFTIDLGPMLQYNGKLELKDESKKSYYINNYSNLTAENITNISQFNINGVIGASVGIKNLKLKAQYIYGFTNILNKLNSKTVDASGGDSKFKGNQTMLVLGAVISF</sequence>
<protein>
    <submittedName>
        <fullName evidence="1">PorT family protein</fullName>
    </submittedName>
</protein>